<keyword evidence="1" id="KW-1133">Transmembrane helix</keyword>
<dbReference type="Proteomes" id="UP001174050">
    <property type="component" value="Unassembled WGS sequence"/>
</dbReference>
<reference evidence="2" key="1">
    <citation type="submission" date="2023-06" db="EMBL/GenBank/DDBJ databases">
        <title>WGS-Sequencing of Streptomyces ficellus isolate 21 collected from sand in Gara Djebilet Iron Mine in Algeria.</title>
        <authorList>
            <person name="Zegers G.P."/>
            <person name="Gomez A."/>
            <person name="Gueddou A."/>
            <person name="Zahara A.F."/>
            <person name="Worth M."/>
            <person name="Sevigny J.L."/>
            <person name="Tisa L."/>
        </authorList>
    </citation>
    <scope>NUCLEOTIDE SEQUENCE</scope>
    <source>
        <strain evidence="2">AS11</strain>
    </source>
</reference>
<dbReference type="RefSeq" id="WP_290111959.1">
    <property type="nucleotide sequence ID" value="NZ_JAUEPL010000015.1"/>
</dbReference>
<comment type="caution">
    <text evidence="2">The sequence shown here is derived from an EMBL/GenBank/DDBJ whole genome shotgun (WGS) entry which is preliminary data.</text>
</comment>
<keyword evidence="1" id="KW-0812">Transmembrane</keyword>
<protein>
    <submittedName>
        <fullName evidence="2">Uncharacterized protein</fullName>
    </submittedName>
</protein>
<accession>A0ABT7Z5Z6</accession>
<sequence length="60" mass="6895">MHPSRTRRTARAIREFAQQSTRWVPQRRRAALSHLLRGVCYGIGTGAISLIVLWIQHGTR</sequence>
<gene>
    <name evidence="2" type="ORF">QWM81_12840</name>
</gene>
<keyword evidence="1" id="KW-0472">Membrane</keyword>
<name>A0ABT7Z5Z6_9ACTN</name>
<evidence type="ECO:0000256" key="1">
    <source>
        <dbReference type="SAM" id="Phobius"/>
    </source>
</evidence>
<evidence type="ECO:0000313" key="2">
    <source>
        <dbReference type="EMBL" id="MDN3294922.1"/>
    </source>
</evidence>
<organism evidence="2 3">
    <name type="scientific">Streptomyces ficellus</name>
    <dbReference type="NCBI Taxonomy" id="1977088"/>
    <lineage>
        <taxon>Bacteria</taxon>
        <taxon>Bacillati</taxon>
        <taxon>Actinomycetota</taxon>
        <taxon>Actinomycetes</taxon>
        <taxon>Kitasatosporales</taxon>
        <taxon>Streptomycetaceae</taxon>
        <taxon>Streptomyces</taxon>
    </lineage>
</organism>
<proteinExistence type="predicted"/>
<evidence type="ECO:0000313" key="3">
    <source>
        <dbReference type="Proteomes" id="UP001174050"/>
    </source>
</evidence>
<feature type="transmembrane region" description="Helical" evidence="1">
    <location>
        <begin position="35"/>
        <end position="55"/>
    </location>
</feature>
<dbReference type="EMBL" id="JAUEPL010000015">
    <property type="protein sequence ID" value="MDN3294922.1"/>
    <property type="molecule type" value="Genomic_DNA"/>
</dbReference>
<keyword evidence="3" id="KW-1185">Reference proteome</keyword>